<dbReference type="InterPro" id="IPR045121">
    <property type="entry name" value="CoAse"/>
</dbReference>
<dbReference type="GO" id="GO:0006790">
    <property type="term" value="P:sulfur compound metabolic process"/>
    <property type="evidence" value="ECO:0007669"/>
    <property type="project" value="UniProtKB-ARBA"/>
</dbReference>
<keyword evidence="5" id="KW-0378">Hydrolase</keyword>
<feature type="domain" description="Nudix hydrolase" evidence="8">
    <location>
        <begin position="21"/>
        <end position="157"/>
    </location>
</feature>
<sequence length="212" mass="24179">MLNKIRQGLADHHPLKNSQIQKRASVLIPLLEAEGELFVMLTQRSEQLRSHAGQVSFPGGKQDPQDANSLETALRETHEEIGLPQEKVEIIGKLDQILSLHYYLVTPFVALIPEDFVPVPNEDEIEAVFKVPLSFFMNSEQHWTEEFKTPIATILAHHFEFEGFDIWGLTAKLILRLLEIGLGHVPDFPVHHPDSPTWMERTLDYSGEELPF</sequence>
<proteinExistence type="inferred from homology"/>
<dbReference type="GO" id="GO:0005737">
    <property type="term" value="C:cytoplasm"/>
    <property type="evidence" value="ECO:0007669"/>
    <property type="project" value="UniProtKB-ARBA"/>
</dbReference>
<evidence type="ECO:0000256" key="3">
    <source>
        <dbReference type="ARBA" id="ARBA00006506"/>
    </source>
</evidence>
<dbReference type="InterPro" id="IPR015797">
    <property type="entry name" value="NUDIX_hydrolase-like_dom_sf"/>
</dbReference>
<feature type="non-terminal residue" evidence="9">
    <location>
        <position position="1"/>
    </location>
</feature>
<comment type="cofactor">
    <cofactor evidence="2">
        <name>Mg(2+)</name>
        <dbReference type="ChEBI" id="CHEBI:18420"/>
    </cofactor>
</comment>
<dbReference type="NCBIfam" id="NF007980">
    <property type="entry name" value="PRK10707.1"/>
    <property type="match status" value="1"/>
</dbReference>
<dbReference type="Pfam" id="PF00293">
    <property type="entry name" value="NUDIX"/>
    <property type="match status" value="1"/>
</dbReference>
<feature type="non-terminal residue" evidence="9">
    <location>
        <position position="212"/>
    </location>
</feature>
<dbReference type="CDD" id="cd03426">
    <property type="entry name" value="NUDIX_CoAse_Nudt7"/>
    <property type="match status" value="1"/>
</dbReference>
<dbReference type="PROSITE" id="PS51462">
    <property type="entry name" value="NUDIX"/>
    <property type="match status" value="1"/>
</dbReference>
<dbReference type="GO" id="GO:0030145">
    <property type="term" value="F:manganese ion binding"/>
    <property type="evidence" value="ECO:0007669"/>
    <property type="project" value="InterPro"/>
</dbReference>
<dbReference type="AlphaFoldDB" id="A0A381R9E0"/>
<accession>A0A381R9E0</accession>
<evidence type="ECO:0000256" key="7">
    <source>
        <dbReference type="ARBA" id="ARBA00023211"/>
    </source>
</evidence>
<dbReference type="EMBL" id="UINC01001760">
    <property type="protein sequence ID" value="SUZ88240.1"/>
    <property type="molecule type" value="Genomic_DNA"/>
</dbReference>
<keyword evidence="7" id="KW-0464">Manganese</keyword>
<dbReference type="GO" id="GO:0034654">
    <property type="term" value="P:nucleobase-containing compound biosynthetic process"/>
    <property type="evidence" value="ECO:0007669"/>
    <property type="project" value="UniProtKB-ARBA"/>
</dbReference>
<dbReference type="PROSITE" id="PS01293">
    <property type="entry name" value="NUDIX_COA"/>
    <property type="match status" value="1"/>
</dbReference>
<keyword evidence="6" id="KW-0460">Magnesium</keyword>
<dbReference type="FunFam" id="3.90.79.10:FF:000036">
    <property type="entry name" value="Nudix hydrolase 11"/>
    <property type="match status" value="1"/>
</dbReference>
<evidence type="ECO:0000259" key="8">
    <source>
        <dbReference type="PROSITE" id="PS51462"/>
    </source>
</evidence>
<dbReference type="GO" id="GO:0009132">
    <property type="term" value="P:nucleoside diphosphate metabolic process"/>
    <property type="evidence" value="ECO:0007669"/>
    <property type="project" value="InterPro"/>
</dbReference>
<comment type="similarity">
    <text evidence="3">Belongs to the Nudix hydrolase family. PCD1 subfamily.</text>
</comment>
<evidence type="ECO:0000256" key="4">
    <source>
        <dbReference type="ARBA" id="ARBA00022723"/>
    </source>
</evidence>
<evidence type="ECO:0000313" key="9">
    <source>
        <dbReference type="EMBL" id="SUZ88240.1"/>
    </source>
</evidence>
<dbReference type="InterPro" id="IPR000086">
    <property type="entry name" value="NUDIX_hydrolase_dom"/>
</dbReference>
<evidence type="ECO:0000256" key="2">
    <source>
        <dbReference type="ARBA" id="ARBA00001946"/>
    </source>
</evidence>
<gene>
    <name evidence="9" type="ORF">METZ01_LOCUS41094</name>
</gene>
<name>A0A381R9E0_9ZZZZ</name>
<organism evidence="9">
    <name type="scientific">marine metagenome</name>
    <dbReference type="NCBI Taxonomy" id="408172"/>
    <lineage>
        <taxon>unclassified sequences</taxon>
        <taxon>metagenomes</taxon>
        <taxon>ecological metagenomes</taxon>
    </lineage>
</organism>
<dbReference type="InterPro" id="IPR000059">
    <property type="entry name" value="NUDIX_hydrolase_NudL_CS"/>
</dbReference>
<dbReference type="Gene3D" id="3.90.79.10">
    <property type="entry name" value="Nucleoside Triphosphate Pyrophosphohydrolase"/>
    <property type="match status" value="1"/>
</dbReference>
<evidence type="ECO:0000256" key="1">
    <source>
        <dbReference type="ARBA" id="ARBA00001936"/>
    </source>
</evidence>
<dbReference type="GO" id="GO:0042578">
    <property type="term" value="F:phosphoric ester hydrolase activity"/>
    <property type="evidence" value="ECO:0007669"/>
    <property type="project" value="UniProtKB-ARBA"/>
</dbReference>
<dbReference type="SUPFAM" id="SSF55811">
    <property type="entry name" value="Nudix"/>
    <property type="match status" value="1"/>
</dbReference>
<dbReference type="PANTHER" id="PTHR12992">
    <property type="entry name" value="NUDIX HYDROLASE"/>
    <property type="match status" value="1"/>
</dbReference>
<comment type="cofactor">
    <cofactor evidence="1">
        <name>Mn(2+)</name>
        <dbReference type="ChEBI" id="CHEBI:29035"/>
    </cofactor>
</comment>
<protein>
    <recommendedName>
        <fullName evidence="8">Nudix hydrolase domain-containing protein</fullName>
    </recommendedName>
</protein>
<evidence type="ECO:0000256" key="6">
    <source>
        <dbReference type="ARBA" id="ARBA00022842"/>
    </source>
</evidence>
<reference evidence="9" key="1">
    <citation type="submission" date="2018-05" db="EMBL/GenBank/DDBJ databases">
        <authorList>
            <person name="Lanie J.A."/>
            <person name="Ng W.-L."/>
            <person name="Kazmierczak K.M."/>
            <person name="Andrzejewski T.M."/>
            <person name="Davidsen T.M."/>
            <person name="Wayne K.J."/>
            <person name="Tettelin H."/>
            <person name="Glass J.I."/>
            <person name="Rusch D."/>
            <person name="Podicherti R."/>
            <person name="Tsui H.-C.T."/>
            <person name="Winkler M.E."/>
        </authorList>
    </citation>
    <scope>NUCLEOTIDE SEQUENCE</scope>
</reference>
<dbReference type="GO" id="GO:0010945">
    <property type="term" value="F:coenzyme A diphosphatase activity"/>
    <property type="evidence" value="ECO:0007669"/>
    <property type="project" value="InterPro"/>
</dbReference>
<dbReference type="GO" id="GO:0000287">
    <property type="term" value="F:magnesium ion binding"/>
    <property type="evidence" value="ECO:0007669"/>
    <property type="project" value="InterPro"/>
</dbReference>
<evidence type="ECO:0000256" key="5">
    <source>
        <dbReference type="ARBA" id="ARBA00022801"/>
    </source>
</evidence>
<dbReference type="GO" id="GO:0090407">
    <property type="term" value="P:organophosphate biosynthetic process"/>
    <property type="evidence" value="ECO:0007669"/>
    <property type="project" value="UniProtKB-ARBA"/>
</dbReference>
<dbReference type="PANTHER" id="PTHR12992:SF11">
    <property type="entry name" value="MITOCHONDRIAL COENZYME A DIPHOSPHATASE NUDT8"/>
    <property type="match status" value="1"/>
</dbReference>
<keyword evidence="4" id="KW-0479">Metal-binding</keyword>